<dbReference type="InterPro" id="IPR013846">
    <property type="entry name" value="mRNA_cap_enzyme_C"/>
</dbReference>
<dbReference type="FunFam" id="2.40.10.10:FF:000146">
    <property type="entry name" value="Serine protease 53"/>
    <property type="match status" value="1"/>
</dbReference>
<dbReference type="EMBL" id="JABDTM020028590">
    <property type="protein sequence ID" value="KAH0808701.1"/>
    <property type="molecule type" value="Genomic_DNA"/>
</dbReference>
<evidence type="ECO:0000256" key="17">
    <source>
        <dbReference type="ARBA" id="ARBA00023157"/>
    </source>
</evidence>
<dbReference type="FunFam" id="2.40.50.140:FF:000291">
    <property type="entry name" value="mRNA-capping enzyme"/>
    <property type="match status" value="1"/>
</dbReference>
<proteinExistence type="predicted"/>
<evidence type="ECO:0000256" key="3">
    <source>
        <dbReference type="ARBA" id="ARBA00012475"/>
    </source>
</evidence>
<evidence type="ECO:0000259" key="24">
    <source>
        <dbReference type="PROSITE" id="PS50240"/>
    </source>
</evidence>
<evidence type="ECO:0000256" key="21">
    <source>
        <dbReference type="SAM" id="MobiDB-lite"/>
    </source>
</evidence>
<dbReference type="Gene3D" id="2.40.10.10">
    <property type="entry name" value="Trypsin-like serine proteases"/>
    <property type="match status" value="3"/>
</dbReference>
<comment type="catalytic activity">
    <reaction evidence="19">
        <text>a 5'-end diphospho-ribonucleoside in mRNA + GTP + H(+) = a 5'-end (5'-triphosphoguanosine)-ribonucleoside in mRNA + diphosphate</text>
        <dbReference type="Rhea" id="RHEA:67012"/>
        <dbReference type="Rhea" id="RHEA-COMP:17165"/>
        <dbReference type="Rhea" id="RHEA-COMP:17166"/>
        <dbReference type="ChEBI" id="CHEBI:15378"/>
        <dbReference type="ChEBI" id="CHEBI:33019"/>
        <dbReference type="ChEBI" id="CHEBI:37565"/>
        <dbReference type="ChEBI" id="CHEBI:167616"/>
        <dbReference type="ChEBI" id="CHEBI:167617"/>
        <dbReference type="EC" id="2.7.7.50"/>
    </reaction>
    <physiologicalReaction direction="left-to-right" evidence="19">
        <dbReference type="Rhea" id="RHEA:67013"/>
    </physiologicalReaction>
</comment>
<evidence type="ECO:0000256" key="7">
    <source>
        <dbReference type="ARBA" id="ARBA00022679"/>
    </source>
</evidence>
<feature type="domain" description="Peptidase S1" evidence="24">
    <location>
        <begin position="831"/>
        <end position="1061"/>
    </location>
</feature>
<dbReference type="InterPro" id="IPR012340">
    <property type="entry name" value="NA-bd_OB-fold"/>
</dbReference>
<evidence type="ECO:0000259" key="22">
    <source>
        <dbReference type="PROSITE" id="PS50054"/>
    </source>
</evidence>
<comment type="subcellular location">
    <subcellularLocation>
        <location evidence="1">Nucleus</location>
    </subcellularLocation>
    <subcellularLocation>
        <location evidence="2">Secreted</location>
    </subcellularLocation>
</comment>
<dbReference type="Pfam" id="PF01331">
    <property type="entry name" value="mRNA_cap_enzyme"/>
    <property type="match status" value="1"/>
</dbReference>
<dbReference type="Pfam" id="PF03919">
    <property type="entry name" value="mRNA_cap_C"/>
    <property type="match status" value="1"/>
</dbReference>
<evidence type="ECO:0000256" key="9">
    <source>
        <dbReference type="ARBA" id="ARBA00022729"/>
    </source>
</evidence>
<dbReference type="InterPro" id="IPR001339">
    <property type="entry name" value="mRNA_cap_enzyme_adenylation"/>
</dbReference>
<accession>A0A8J6LDA8</accession>
<evidence type="ECO:0000256" key="15">
    <source>
        <dbReference type="ARBA" id="ARBA00023134"/>
    </source>
</evidence>
<dbReference type="SUPFAM" id="SSF52799">
    <property type="entry name" value="(Phosphotyrosine protein) phosphatases II"/>
    <property type="match status" value="1"/>
</dbReference>
<dbReference type="PROSITE" id="PS50056">
    <property type="entry name" value="TYR_PHOSPHATASE_2"/>
    <property type="match status" value="1"/>
</dbReference>
<dbReference type="PROSITE" id="PS00135">
    <property type="entry name" value="TRYPSIN_SER"/>
    <property type="match status" value="1"/>
</dbReference>
<keyword evidence="15" id="KW-0342">GTP-binding</keyword>
<dbReference type="Pfam" id="PF00782">
    <property type="entry name" value="DSPc"/>
    <property type="match status" value="1"/>
</dbReference>
<keyword evidence="13" id="KW-0904">Protein phosphatase</keyword>
<dbReference type="InterPro" id="IPR000387">
    <property type="entry name" value="Tyr_Pase_dom"/>
</dbReference>
<dbReference type="InterPro" id="IPR029021">
    <property type="entry name" value="Prot-tyrosine_phosphatase-like"/>
</dbReference>
<evidence type="ECO:0000256" key="13">
    <source>
        <dbReference type="ARBA" id="ARBA00022912"/>
    </source>
</evidence>
<dbReference type="GO" id="GO:0004721">
    <property type="term" value="F:phosphoprotein phosphatase activity"/>
    <property type="evidence" value="ECO:0007669"/>
    <property type="project" value="UniProtKB-KW"/>
</dbReference>
<dbReference type="SMART" id="SM00020">
    <property type="entry name" value="Tryp_SPc"/>
    <property type="match status" value="2"/>
</dbReference>
<keyword evidence="8" id="KW-0548">Nucleotidyltransferase</keyword>
<feature type="compositionally biased region" description="Polar residues" evidence="21">
    <location>
        <begin position="206"/>
        <end position="226"/>
    </location>
</feature>
<keyword evidence="16" id="KW-0865">Zymogen</keyword>
<dbReference type="SUPFAM" id="SSF50249">
    <property type="entry name" value="Nucleic acid-binding proteins"/>
    <property type="match status" value="1"/>
</dbReference>
<keyword evidence="18" id="KW-0539">Nucleus</keyword>
<dbReference type="FunFam" id="3.30.470.30:FF:000040">
    <property type="entry name" value="mRNA-capping enzyme"/>
    <property type="match status" value="1"/>
</dbReference>
<keyword evidence="6 20" id="KW-0645">Protease</keyword>
<evidence type="ECO:0000256" key="16">
    <source>
        <dbReference type="ARBA" id="ARBA00023145"/>
    </source>
</evidence>
<feature type="domain" description="Tyrosine specific protein phosphatases" evidence="23">
    <location>
        <begin position="108"/>
        <end position="175"/>
    </location>
</feature>
<evidence type="ECO:0000256" key="11">
    <source>
        <dbReference type="ARBA" id="ARBA00022801"/>
    </source>
</evidence>
<name>A0A8J6LDA8_TENMO</name>
<gene>
    <name evidence="25" type="ORF">GEV33_014087</name>
</gene>
<reference evidence="25" key="2">
    <citation type="submission" date="2021-08" db="EMBL/GenBank/DDBJ databases">
        <authorList>
            <person name="Eriksson T."/>
        </authorList>
    </citation>
    <scope>NUCLEOTIDE SEQUENCE</scope>
    <source>
        <strain evidence="25">Stoneville</strain>
        <tissue evidence="25">Whole head</tissue>
    </source>
</reference>
<evidence type="ECO:0000256" key="1">
    <source>
        <dbReference type="ARBA" id="ARBA00004123"/>
    </source>
</evidence>
<dbReference type="Gene3D" id="3.30.1490.430">
    <property type="match status" value="1"/>
</dbReference>
<evidence type="ECO:0000256" key="5">
    <source>
        <dbReference type="ARBA" id="ARBA00022664"/>
    </source>
</evidence>
<evidence type="ECO:0000256" key="18">
    <source>
        <dbReference type="ARBA" id="ARBA00023242"/>
    </source>
</evidence>
<dbReference type="GO" id="GO:0005634">
    <property type="term" value="C:nucleus"/>
    <property type="evidence" value="ECO:0007669"/>
    <property type="project" value="UniProtKB-SubCell"/>
</dbReference>
<dbReference type="CDD" id="cd17664">
    <property type="entry name" value="Mce1_N"/>
    <property type="match status" value="1"/>
</dbReference>
<dbReference type="GO" id="GO:0006508">
    <property type="term" value="P:proteolysis"/>
    <property type="evidence" value="ECO:0007669"/>
    <property type="project" value="UniProtKB-KW"/>
</dbReference>
<keyword evidence="5" id="KW-0507">mRNA processing</keyword>
<dbReference type="PROSITE" id="PS00383">
    <property type="entry name" value="TYR_PHOSPHATASE_1"/>
    <property type="match status" value="1"/>
</dbReference>
<dbReference type="SUPFAM" id="SSF56091">
    <property type="entry name" value="DNA ligase/mRNA capping enzyme, catalytic domain"/>
    <property type="match status" value="1"/>
</dbReference>
<dbReference type="GO" id="GO:0005524">
    <property type="term" value="F:ATP binding"/>
    <property type="evidence" value="ECO:0007669"/>
    <property type="project" value="InterPro"/>
</dbReference>
<dbReference type="CDD" id="cd00190">
    <property type="entry name" value="Tryp_SPc"/>
    <property type="match status" value="2"/>
</dbReference>
<organism evidence="25 26">
    <name type="scientific">Tenebrio molitor</name>
    <name type="common">Yellow mealworm beetle</name>
    <dbReference type="NCBI Taxonomy" id="7067"/>
    <lineage>
        <taxon>Eukaryota</taxon>
        <taxon>Metazoa</taxon>
        <taxon>Ecdysozoa</taxon>
        <taxon>Arthropoda</taxon>
        <taxon>Hexapoda</taxon>
        <taxon>Insecta</taxon>
        <taxon>Pterygota</taxon>
        <taxon>Neoptera</taxon>
        <taxon>Endopterygota</taxon>
        <taxon>Coleoptera</taxon>
        <taxon>Polyphaga</taxon>
        <taxon>Cucujiformia</taxon>
        <taxon>Tenebrionidae</taxon>
        <taxon>Tenebrio</taxon>
    </lineage>
</organism>
<evidence type="ECO:0000313" key="25">
    <source>
        <dbReference type="EMBL" id="KAH0808701.1"/>
    </source>
</evidence>
<dbReference type="InterPro" id="IPR051029">
    <property type="entry name" value="mRNA_Capping_Enz/RNA_Phosphat"/>
</dbReference>
<dbReference type="PANTHER" id="PTHR10367">
    <property type="entry name" value="MRNA-CAPPING ENZYME"/>
    <property type="match status" value="1"/>
</dbReference>
<dbReference type="SUPFAM" id="SSF50494">
    <property type="entry name" value="Trypsin-like serine proteases"/>
    <property type="match status" value="2"/>
</dbReference>
<feature type="domain" description="Peptidase S1" evidence="24">
    <location>
        <begin position="609"/>
        <end position="799"/>
    </location>
</feature>
<dbReference type="InterPro" id="IPR018114">
    <property type="entry name" value="TRYPSIN_HIS"/>
</dbReference>
<dbReference type="InterPro" id="IPR000340">
    <property type="entry name" value="Dual-sp_phosphatase_cat-dom"/>
</dbReference>
<evidence type="ECO:0000256" key="2">
    <source>
        <dbReference type="ARBA" id="ARBA00004613"/>
    </source>
</evidence>
<dbReference type="GO" id="GO:0006370">
    <property type="term" value="P:7-methylguanosine mRNA capping"/>
    <property type="evidence" value="ECO:0007669"/>
    <property type="project" value="UniProtKB-KW"/>
</dbReference>
<dbReference type="PROSITE" id="PS50240">
    <property type="entry name" value="TRYPSIN_DOM"/>
    <property type="match status" value="2"/>
</dbReference>
<dbReference type="EC" id="2.7.7.50" evidence="3"/>
<dbReference type="InterPro" id="IPR043504">
    <property type="entry name" value="Peptidase_S1_PA_chymotrypsin"/>
</dbReference>
<dbReference type="Gene3D" id="3.30.470.30">
    <property type="entry name" value="DNA ligase/mRNA capping enzyme"/>
    <property type="match status" value="1"/>
</dbReference>
<keyword evidence="17" id="KW-1015">Disulfide bond</keyword>
<evidence type="ECO:0000259" key="23">
    <source>
        <dbReference type="PROSITE" id="PS50056"/>
    </source>
</evidence>
<dbReference type="GO" id="GO:0005576">
    <property type="term" value="C:extracellular region"/>
    <property type="evidence" value="ECO:0007669"/>
    <property type="project" value="UniProtKB-SubCell"/>
</dbReference>
<dbReference type="InterPro" id="IPR009003">
    <property type="entry name" value="Peptidase_S1_PA"/>
</dbReference>
<keyword evidence="26" id="KW-1185">Reference proteome</keyword>
<evidence type="ECO:0000256" key="12">
    <source>
        <dbReference type="ARBA" id="ARBA00022825"/>
    </source>
</evidence>
<evidence type="ECO:0000256" key="10">
    <source>
        <dbReference type="ARBA" id="ARBA00022741"/>
    </source>
</evidence>
<keyword evidence="4" id="KW-0964">Secreted</keyword>
<dbReference type="InterPro" id="IPR001314">
    <property type="entry name" value="Peptidase_S1A"/>
</dbReference>
<sequence>MSRKTPGPVPNRWMYCPRKAADLIVGQFMAFKTPLSSSYDSLVPPECRFPPKMLFDLCRTKKIKFGLWIDLTNTTRFYDKQEVEDEGCKYIKLQCRGHGETPSTEQTSTFIQLVHNFIIKHPLERIAVHCTHGFNRTGFLIVSYMVQKMDFDLELAIETFAKMRPPGIYKSDYLKELYSRYDDPADTPPAPSLPDWCYENNESEPPRQNNYEQPASSSNSFGTSRRGASNAAFMEGVPGVVHFTEQPKAFQLQKKVQVMCEWKKKNFPGCQPVSMDINNIQLLHQKPYRVSWKADGVRYMMLIDGPDEVYFFDRDHNVFKVNGLTFPHRKDLRRHLKDTLLDGEMVIDKVNGEDIPRYLAYDIIKFEGQEVGKMPFYPTRLHCLENEIIKPRYMAMENGLINKTLEPFSVRKKDFWEITQAASLLGEKFARTLSHEPDGLIFQPSKEPYVPGRCDEVLKWKPLDMNSVDFRLKIVKEEGEGYRRWIVSRKVGFLYVGQLDAPFAKMKYTKALKELDNKVIECKFEDSQWKFMRERTDKSFPNSFNTAKAVCGTIQNPITKEKLLDYIDRYRFDDDSLQGYHTDTSSQLDLNRSFQKIKALAKRNISGRIIGGQDVNVGQFPSAAAIYVFTFTGVYFCGGSLISHQWVLTAAHCIAGPWATSSDANFIFSVADYIQPVYLPTMPTIDNVATTAIGWGQTSDDNAGIVNELNYVRVTTISNAECQLTYSNTIFDTMVCVAGNYNEGPCRGDSGSPLLLTLNHHHWTVGVASFISSNGCESTDPSGYTRILPYVDWIKTTAEIGYHTDTSSQPDLNRSFQKIKALAKRNISGRIVGGQDANVGQFPSAAAIYVSTSTGTYFCGGSLISQQWVLTAAHCIAGGVAFQVILGSNTLKGTDPNRKTLATSIYVNHPDFNPDTLENDIGLVKFHLPIEYNDYIQPVYLPTVDLIDNLGNTAIGWGQTSDENAGIVNELNYVTVTTISNAECQLSYGNTIFDTMVCVAGNYNEGTCRGDSGSPLMTTLNHHHWTVGVASFISTNGCESTDPSGYTRTFPYVDWIKTTAEIV</sequence>
<dbReference type="GO" id="GO:0004252">
    <property type="term" value="F:serine-type endopeptidase activity"/>
    <property type="evidence" value="ECO:0007669"/>
    <property type="project" value="InterPro"/>
</dbReference>
<dbReference type="AlphaFoldDB" id="A0A8J6LDA8"/>
<dbReference type="InterPro" id="IPR020422">
    <property type="entry name" value="TYR_PHOSPHATASE_DUAL_dom"/>
</dbReference>
<dbReference type="PROSITE" id="PS00134">
    <property type="entry name" value="TRYPSIN_HIS"/>
    <property type="match status" value="1"/>
</dbReference>
<evidence type="ECO:0000256" key="19">
    <source>
        <dbReference type="ARBA" id="ARBA00044624"/>
    </source>
</evidence>
<keyword evidence="9" id="KW-0732">Signal</keyword>
<dbReference type="GO" id="GO:0004484">
    <property type="term" value="F:mRNA guanylyltransferase activity"/>
    <property type="evidence" value="ECO:0007669"/>
    <property type="project" value="UniProtKB-EC"/>
</dbReference>
<dbReference type="Gene3D" id="2.40.50.140">
    <property type="entry name" value="Nucleic acid-binding proteins"/>
    <property type="match status" value="1"/>
</dbReference>
<dbReference type="GO" id="GO:0005525">
    <property type="term" value="F:GTP binding"/>
    <property type="evidence" value="ECO:0007669"/>
    <property type="project" value="UniProtKB-KW"/>
</dbReference>
<keyword evidence="11 20" id="KW-0378">Hydrolase</keyword>
<dbReference type="InterPro" id="IPR033116">
    <property type="entry name" value="TRYPSIN_SER"/>
</dbReference>
<dbReference type="PANTHER" id="PTHR10367:SF17">
    <property type="entry name" value="MRNA-CAPPING ENZYME"/>
    <property type="match status" value="1"/>
</dbReference>
<dbReference type="PROSITE" id="PS50054">
    <property type="entry name" value="TYR_PHOSPHATASE_DUAL"/>
    <property type="match status" value="1"/>
</dbReference>
<feature type="domain" description="Tyrosine-protein phosphatase" evidence="22">
    <location>
        <begin position="30"/>
        <end position="187"/>
    </location>
</feature>
<evidence type="ECO:0000256" key="20">
    <source>
        <dbReference type="RuleBase" id="RU363034"/>
    </source>
</evidence>
<keyword evidence="12 20" id="KW-0720">Serine protease</keyword>
<evidence type="ECO:0000256" key="4">
    <source>
        <dbReference type="ARBA" id="ARBA00022525"/>
    </source>
</evidence>
<dbReference type="InterPro" id="IPR016130">
    <property type="entry name" value="Tyr_Pase_AS"/>
</dbReference>
<protein>
    <recommendedName>
        <fullName evidence="3">mRNA guanylyltransferase</fullName>
        <ecNumber evidence="3">2.7.7.50</ecNumber>
    </recommendedName>
</protein>
<evidence type="ECO:0000256" key="14">
    <source>
        <dbReference type="ARBA" id="ARBA00023042"/>
    </source>
</evidence>
<dbReference type="Pfam" id="PF00089">
    <property type="entry name" value="Trypsin"/>
    <property type="match status" value="3"/>
</dbReference>
<dbReference type="Gene3D" id="3.90.190.10">
    <property type="entry name" value="Protein tyrosine phosphatase superfamily"/>
    <property type="match status" value="1"/>
</dbReference>
<dbReference type="PRINTS" id="PR00722">
    <property type="entry name" value="CHYMOTRYPSIN"/>
</dbReference>
<reference evidence="25" key="1">
    <citation type="journal article" date="2020" name="J Insects Food Feed">
        <title>The yellow mealworm (Tenebrio molitor) genome: a resource for the emerging insects as food and feed industry.</title>
        <authorList>
            <person name="Eriksson T."/>
            <person name="Andere A."/>
            <person name="Kelstrup H."/>
            <person name="Emery V."/>
            <person name="Picard C."/>
        </authorList>
    </citation>
    <scope>NUCLEOTIDE SEQUENCE</scope>
    <source>
        <strain evidence="25">Stoneville</strain>
        <tissue evidence="25">Whole head</tissue>
    </source>
</reference>
<evidence type="ECO:0000256" key="6">
    <source>
        <dbReference type="ARBA" id="ARBA00022670"/>
    </source>
</evidence>
<dbReference type="FunFam" id="3.90.190.10:FF:000040">
    <property type="entry name" value="mRNA-capping enzyme"/>
    <property type="match status" value="1"/>
</dbReference>
<evidence type="ECO:0000313" key="26">
    <source>
        <dbReference type="Proteomes" id="UP000719412"/>
    </source>
</evidence>
<feature type="region of interest" description="Disordered" evidence="21">
    <location>
        <begin position="184"/>
        <end position="226"/>
    </location>
</feature>
<evidence type="ECO:0000256" key="8">
    <source>
        <dbReference type="ARBA" id="ARBA00022695"/>
    </source>
</evidence>
<comment type="caution">
    <text evidence="25">The sequence shown here is derived from an EMBL/GenBank/DDBJ whole genome shotgun (WGS) entry which is preliminary data.</text>
</comment>
<dbReference type="InterPro" id="IPR001254">
    <property type="entry name" value="Trypsin_dom"/>
</dbReference>
<dbReference type="CDD" id="cd07895">
    <property type="entry name" value="Adenylation_mRNA_capping"/>
    <property type="match status" value="1"/>
</dbReference>
<keyword evidence="14" id="KW-0506">mRNA capping</keyword>
<dbReference type="Proteomes" id="UP000719412">
    <property type="component" value="Unassembled WGS sequence"/>
</dbReference>
<keyword evidence="7" id="KW-0808">Transferase</keyword>
<keyword evidence="10" id="KW-0547">Nucleotide-binding</keyword>